<comment type="caution">
    <text evidence="1">The sequence shown here is derived from an EMBL/GenBank/DDBJ whole genome shotgun (WGS) entry which is preliminary data.</text>
</comment>
<reference evidence="1" key="2">
    <citation type="submission" date="2023-06" db="EMBL/GenBank/DDBJ databases">
        <authorList>
            <person name="Ma L."/>
            <person name="Liu K.-W."/>
            <person name="Li Z."/>
            <person name="Hsiao Y.-Y."/>
            <person name="Qi Y."/>
            <person name="Fu T."/>
            <person name="Tang G."/>
            <person name="Zhang D."/>
            <person name="Sun W.-H."/>
            <person name="Liu D.-K."/>
            <person name="Li Y."/>
            <person name="Chen G.-Z."/>
            <person name="Liu X.-D."/>
            <person name="Liao X.-Y."/>
            <person name="Jiang Y.-T."/>
            <person name="Yu X."/>
            <person name="Hao Y."/>
            <person name="Huang J."/>
            <person name="Zhao X.-W."/>
            <person name="Ke S."/>
            <person name="Chen Y.-Y."/>
            <person name="Wu W.-L."/>
            <person name="Hsu J.-L."/>
            <person name="Lin Y.-F."/>
            <person name="Huang M.-D."/>
            <person name="Li C.-Y."/>
            <person name="Huang L."/>
            <person name="Wang Z.-W."/>
            <person name="Zhao X."/>
            <person name="Zhong W.-Y."/>
            <person name="Peng D.-H."/>
            <person name="Ahmad S."/>
            <person name="Lan S."/>
            <person name="Zhang J.-S."/>
            <person name="Tsai W.-C."/>
            <person name="Van De Peer Y."/>
            <person name="Liu Z.-J."/>
        </authorList>
    </citation>
    <scope>NUCLEOTIDE SEQUENCE</scope>
    <source>
        <strain evidence="1">CP</strain>
        <tissue evidence="1">Leaves</tissue>
    </source>
</reference>
<proteinExistence type="predicted"/>
<protein>
    <submittedName>
        <fullName evidence="1">Uncharacterized protein</fullName>
    </submittedName>
</protein>
<name>A0AAV9F486_ACOCL</name>
<dbReference type="AlphaFoldDB" id="A0AAV9F486"/>
<dbReference type="EMBL" id="JAUJYO010000004">
    <property type="protein sequence ID" value="KAK1319833.1"/>
    <property type="molecule type" value="Genomic_DNA"/>
</dbReference>
<accession>A0AAV9F486</accession>
<dbReference type="Proteomes" id="UP001180020">
    <property type="component" value="Unassembled WGS sequence"/>
</dbReference>
<gene>
    <name evidence="1" type="ORF">QJS10_CPB04g01256</name>
</gene>
<keyword evidence="2" id="KW-1185">Reference proteome</keyword>
<organism evidence="1 2">
    <name type="scientific">Acorus calamus</name>
    <name type="common">Sweet flag</name>
    <dbReference type="NCBI Taxonomy" id="4465"/>
    <lineage>
        <taxon>Eukaryota</taxon>
        <taxon>Viridiplantae</taxon>
        <taxon>Streptophyta</taxon>
        <taxon>Embryophyta</taxon>
        <taxon>Tracheophyta</taxon>
        <taxon>Spermatophyta</taxon>
        <taxon>Magnoliopsida</taxon>
        <taxon>Liliopsida</taxon>
        <taxon>Acoraceae</taxon>
        <taxon>Acorus</taxon>
    </lineage>
</organism>
<evidence type="ECO:0000313" key="2">
    <source>
        <dbReference type="Proteomes" id="UP001180020"/>
    </source>
</evidence>
<evidence type="ECO:0000313" key="1">
    <source>
        <dbReference type="EMBL" id="KAK1319833.1"/>
    </source>
</evidence>
<reference evidence="1" key="1">
    <citation type="journal article" date="2023" name="Nat. Commun.">
        <title>Diploid and tetraploid genomes of Acorus and the evolution of monocots.</title>
        <authorList>
            <person name="Ma L."/>
            <person name="Liu K.W."/>
            <person name="Li Z."/>
            <person name="Hsiao Y.Y."/>
            <person name="Qi Y."/>
            <person name="Fu T."/>
            <person name="Tang G.D."/>
            <person name="Zhang D."/>
            <person name="Sun W.H."/>
            <person name="Liu D.K."/>
            <person name="Li Y."/>
            <person name="Chen G.Z."/>
            <person name="Liu X.D."/>
            <person name="Liao X.Y."/>
            <person name="Jiang Y.T."/>
            <person name="Yu X."/>
            <person name="Hao Y."/>
            <person name="Huang J."/>
            <person name="Zhao X.W."/>
            <person name="Ke S."/>
            <person name="Chen Y.Y."/>
            <person name="Wu W.L."/>
            <person name="Hsu J.L."/>
            <person name="Lin Y.F."/>
            <person name="Huang M.D."/>
            <person name="Li C.Y."/>
            <person name="Huang L."/>
            <person name="Wang Z.W."/>
            <person name="Zhao X."/>
            <person name="Zhong W.Y."/>
            <person name="Peng D.H."/>
            <person name="Ahmad S."/>
            <person name="Lan S."/>
            <person name="Zhang J.S."/>
            <person name="Tsai W.C."/>
            <person name="Van de Peer Y."/>
            <person name="Liu Z.J."/>
        </authorList>
    </citation>
    <scope>NUCLEOTIDE SEQUENCE</scope>
    <source>
        <strain evidence="1">CP</strain>
    </source>
</reference>
<sequence length="463" mass="53630">MRIEFSRRKVILRMKRGNKSNAGSDSRKEEDFENLALYLKHCLNIFDIQENEFNRVLQIQSPPTNKSKFDEFLSCPGMWKWPIKLNLLNNIMNRPEKIKEGEVRDPRGIPFHKVNVINTNLEIYNSFHGDTDFHHAYLVSPGGKKEHVLVLLKGESAYNFRVHPYYTVVGGGGRTDVSPSFKDIVSDSRKEEDFENLALYLEHCLNIFDIQENEFNKVLQIIRSPATNKSKSDKLLSCPGMWKWPIKLNLLNNIMNRMDPQVFNLVDSSNFRVTNHHYEDNLLSYVKMFRNTLIHPKTNTQVEVILRMERGNTSNAGIPFHKVNGINTNLEIYNSFHGDTDFHHAYLVSPGGKKEHVLVLLIGESASNCIIQEINHSLVMTPRSDSRNEEDFENLALYLEHCLNIFDIQENEFIKVLQIIRSPATNKSKSDKLLSCPGMWKWPIKLNLLNNIMNRCDNMKNVI</sequence>